<proteinExistence type="inferred from homology"/>
<dbReference type="PANTHER" id="PTHR34128">
    <property type="entry name" value="CYTOCHROME C-TYPE BIOGENESIS PROTEIN CCME HOMOLOG, MITOCHONDRIAL"/>
    <property type="match status" value="1"/>
</dbReference>
<dbReference type="GO" id="GO:0005886">
    <property type="term" value="C:plasma membrane"/>
    <property type="evidence" value="ECO:0007669"/>
    <property type="project" value="UniProtKB-SubCell"/>
</dbReference>
<accession>A0A3B0THQ3</accession>
<sequence length="157" mass="16937">MTRKQRRISLLIVASAVLTVAAGLVLSALEESIVFFRSPTDIIEKKVEVGTRIRLGGLVEEGSIQRGEGLTVSFKVTDLAATVPVTYTGILPDLFREAQGVVTEGRLDDSGIFRADTVLAKHDENYMPSEVADSLKAAGMWKDGKPVTDGSQSEKTE</sequence>
<keyword evidence="6" id="KW-0201">Cytochrome c-type biogenesis</keyword>
<evidence type="ECO:0000256" key="8">
    <source>
        <dbReference type="ARBA" id="ARBA00023004"/>
    </source>
</evidence>
<dbReference type="NCBIfam" id="NF009731">
    <property type="entry name" value="PRK13254.1-5"/>
    <property type="match status" value="1"/>
</dbReference>
<dbReference type="GO" id="GO:0046872">
    <property type="term" value="F:metal ion binding"/>
    <property type="evidence" value="ECO:0007669"/>
    <property type="project" value="UniProtKB-KW"/>
</dbReference>
<dbReference type="InterPro" id="IPR004329">
    <property type="entry name" value="CcmE"/>
</dbReference>
<evidence type="ECO:0000256" key="2">
    <source>
        <dbReference type="ARBA" id="ARBA00022475"/>
    </source>
</evidence>
<evidence type="ECO:0000256" key="3">
    <source>
        <dbReference type="ARBA" id="ARBA00022617"/>
    </source>
</evidence>
<dbReference type="InterPro" id="IPR012340">
    <property type="entry name" value="NA-bd_OB-fold"/>
</dbReference>
<evidence type="ECO:0000256" key="9">
    <source>
        <dbReference type="ARBA" id="ARBA00023136"/>
    </source>
</evidence>
<keyword evidence="2" id="KW-1003">Cell membrane</keyword>
<name>A0A3B0THQ3_9ZZZZ</name>
<evidence type="ECO:0000256" key="4">
    <source>
        <dbReference type="ARBA" id="ARBA00022692"/>
    </source>
</evidence>
<keyword evidence="8" id="KW-0408">Iron</keyword>
<evidence type="ECO:0000256" key="5">
    <source>
        <dbReference type="ARBA" id="ARBA00022723"/>
    </source>
</evidence>
<dbReference type="PANTHER" id="PTHR34128:SF2">
    <property type="entry name" value="CYTOCHROME C-TYPE BIOGENESIS PROTEIN CCME HOMOLOG, MITOCHONDRIAL"/>
    <property type="match status" value="1"/>
</dbReference>
<dbReference type="EMBL" id="UOEM01000112">
    <property type="protein sequence ID" value="VAW18201.1"/>
    <property type="molecule type" value="Genomic_DNA"/>
</dbReference>
<gene>
    <name evidence="10" type="ORF">MNBD_ALPHA09-271</name>
</gene>
<dbReference type="Pfam" id="PF03100">
    <property type="entry name" value="CcmE"/>
    <property type="match status" value="1"/>
</dbReference>
<keyword evidence="5" id="KW-0479">Metal-binding</keyword>
<dbReference type="HAMAP" id="MF_01959">
    <property type="entry name" value="CcmE"/>
    <property type="match status" value="1"/>
</dbReference>
<keyword evidence="3" id="KW-0349">Heme</keyword>
<dbReference type="InterPro" id="IPR036127">
    <property type="entry name" value="CcmE-like_sf"/>
</dbReference>
<evidence type="ECO:0000256" key="1">
    <source>
        <dbReference type="ARBA" id="ARBA00004533"/>
    </source>
</evidence>
<keyword evidence="7" id="KW-1133">Transmembrane helix</keyword>
<reference evidence="10" key="1">
    <citation type="submission" date="2018-06" db="EMBL/GenBank/DDBJ databases">
        <authorList>
            <person name="Zhirakovskaya E."/>
        </authorList>
    </citation>
    <scope>NUCLEOTIDE SEQUENCE</scope>
</reference>
<evidence type="ECO:0000256" key="7">
    <source>
        <dbReference type="ARBA" id="ARBA00022989"/>
    </source>
</evidence>
<evidence type="ECO:0000313" key="10">
    <source>
        <dbReference type="EMBL" id="VAW18201.1"/>
    </source>
</evidence>
<dbReference type="GO" id="GO:0020037">
    <property type="term" value="F:heme binding"/>
    <property type="evidence" value="ECO:0007669"/>
    <property type="project" value="InterPro"/>
</dbReference>
<evidence type="ECO:0000256" key="6">
    <source>
        <dbReference type="ARBA" id="ARBA00022748"/>
    </source>
</evidence>
<organism evidence="10">
    <name type="scientific">hydrothermal vent metagenome</name>
    <dbReference type="NCBI Taxonomy" id="652676"/>
    <lineage>
        <taxon>unclassified sequences</taxon>
        <taxon>metagenomes</taxon>
        <taxon>ecological metagenomes</taxon>
    </lineage>
</organism>
<dbReference type="GO" id="GO:0017003">
    <property type="term" value="P:protein-heme linkage"/>
    <property type="evidence" value="ECO:0007669"/>
    <property type="project" value="InterPro"/>
</dbReference>
<dbReference type="AlphaFoldDB" id="A0A3B0THQ3"/>
<dbReference type="SUPFAM" id="SSF82093">
    <property type="entry name" value="Heme chaperone CcmE"/>
    <property type="match status" value="1"/>
</dbReference>
<dbReference type="GO" id="GO:0017004">
    <property type="term" value="P:cytochrome complex assembly"/>
    <property type="evidence" value="ECO:0007669"/>
    <property type="project" value="UniProtKB-KW"/>
</dbReference>
<dbReference type="FunFam" id="2.40.50.140:FF:000104">
    <property type="entry name" value="Cytochrome c-type biogenesis protein CcmE"/>
    <property type="match status" value="1"/>
</dbReference>
<dbReference type="NCBIfam" id="NF009729">
    <property type="entry name" value="PRK13254.1-3"/>
    <property type="match status" value="1"/>
</dbReference>
<comment type="subcellular location">
    <subcellularLocation>
        <location evidence="1">Cell inner membrane</location>
    </subcellularLocation>
</comment>
<keyword evidence="9" id="KW-0472">Membrane</keyword>
<protein>
    <submittedName>
        <fullName evidence="10">Cytochrome c-type biogenesis protein CcmE, heme chaperone</fullName>
    </submittedName>
</protein>
<keyword evidence="4" id="KW-0812">Transmembrane</keyword>
<dbReference type="NCBIfam" id="NF009727">
    <property type="entry name" value="PRK13254.1-1"/>
    <property type="match status" value="1"/>
</dbReference>
<dbReference type="Gene3D" id="2.40.50.140">
    <property type="entry name" value="Nucleic acid-binding proteins"/>
    <property type="match status" value="1"/>
</dbReference>